<evidence type="ECO:0000313" key="3">
    <source>
        <dbReference type="Proteomes" id="UP000030672"/>
    </source>
</evidence>
<proteinExistence type="predicted"/>
<accession>A0A074VFJ1</accession>
<evidence type="ECO:0000313" key="2">
    <source>
        <dbReference type="EMBL" id="KEQ59530.1"/>
    </source>
</evidence>
<dbReference type="GeneID" id="63918558"/>
<sequence>MHNFTIQATLVFFTLGTISTVASPADMLTALMLPSLLSKPDVSIQTLCSGAEGNTTADDSTTAAKIISSGNKEDNQAALNTQPSYCPDSYETMPMCVDCGGFTLFYYKELDYYDTRCKGVGDNEDLKDCSCLERRYQEDDDIVCNMFAADPDIDPDPEATRRKTVEAMIQVPDSIIDPITGTELNQPHIVLDDDFWAATVQEIMDQEDKEQEDECLPKESV</sequence>
<organism evidence="2 3">
    <name type="scientific">Aureobasidium melanogenum (strain CBS 110374)</name>
    <name type="common">Aureobasidium pullulans var. melanogenum</name>
    <dbReference type="NCBI Taxonomy" id="1043003"/>
    <lineage>
        <taxon>Eukaryota</taxon>
        <taxon>Fungi</taxon>
        <taxon>Dikarya</taxon>
        <taxon>Ascomycota</taxon>
        <taxon>Pezizomycotina</taxon>
        <taxon>Dothideomycetes</taxon>
        <taxon>Dothideomycetidae</taxon>
        <taxon>Dothideales</taxon>
        <taxon>Saccotheciaceae</taxon>
        <taxon>Aureobasidium</taxon>
    </lineage>
</organism>
<reference evidence="2 3" key="1">
    <citation type="journal article" date="2014" name="BMC Genomics">
        <title>Genome sequencing of four Aureobasidium pullulans varieties: biotechnological potential, stress tolerance, and description of new species.</title>
        <authorList>
            <person name="Gostin Ar C."/>
            <person name="Ohm R.A."/>
            <person name="Kogej T."/>
            <person name="Sonjak S."/>
            <person name="Turk M."/>
            <person name="Zajc J."/>
            <person name="Zalar P."/>
            <person name="Grube M."/>
            <person name="Sun H."/>
            <person name="Han J."/>
            <person name="Sharma A."/>
            <person name="Chiniquy J."/>
            <person name="Ngan C.Y."/>
            <person name="Lipzen A."/>
            <person name="Barry K."/>
            <person name="Grigoriev I.V."/>
            <person name="Gunde-Cimerman N."/>
        </authorList>
    </citation>
    <scope>NUCLEOTIDE SEQUENCE [LARGE SCALE GENOMIC DNA]</scope>
    <source>
        <strain evidence="2 3">CBS 110374</strain>
    </source>
</reference>
<dbReference type="HOGENOM" id="CLU_1250426_0_0_1"/>
<dbReference type="EMBL" id="KL584847">
    <property type="protein sequence ID" value="KEQ59530.1"/>
    <property type="molecule type" value="Genomic_DNA"/>
</dbReference>
<evidence type="ECO:0000256" key="1">
    <source>
        <dbReference type="SAM" id="SignalP"/>
    </source>
</evidence>
<keyword evidence="1" id="KW-0732">Signal</keyword>
<dbReference type="Proteomes" id="UP000030672">
    <property type="component" value="Unassembled WGS sequence"/>
</dbReference>
<dbReference type="RefSeq" id="XP_040876553.1">
    <property type="nucleotide sequence ID" value="XM_041025185.1"/>
</dbReference>
<protein>
    <submittedName>
        <fullName evidence="2">Uncharacterized protein</fullName>
    </submittedName>
</protein>
<feature type="signal peptide" evidence="1">
    <location>
        <begin position="1"/>
        <end position="24"/>
    </location>
</feature>
<feature type="chain" id="PRO_5001702009" evidence="1">
    <location>
        <begin position="25"/>
        <end position="221"/>
    </location>
</feature>
<keyword evidence="3" id="KW-1185">Reference proteome</keyword>
<dbReference type="AlphaFoldDB" id="A0A074VFJ1"/>
<gene>
    <name evidence="2" type="ORF">M437DRAFT_68867</name>
</gene>
<name>A0A074VFJ1_AURM1</name>